<dbReference type="Pfam" id="PF02416">
    <property type="entry name" value="TatA_B_E"/>
    <property type="match status" value="1"/>
</dbReference>
<evidence type="ECO:0000256" key="4">
    <source>
        <dbReference type="ARBA" id="ARBA00022927"/>
    </source>
</evidence>
<feature type="compositionally biased region" description="Low complexity" evidence="8">
    <location>
        <begin position="101"/>
        <end position="114"/>
    </location>
</feature>
<evidence type="ECO:0000256" key="1">
    <source>
        <dbReference type="ARBA" id="ARBA00004167"/>
    </source>
</evidence>
<protein>
    <recommendedName>
        <fullName evidence="12">Sec-independent protein translocase protein TatA</fullName>
    </recommendedName>
</protein>
<dbReference type="RefSeq" id="WP_344174883.1">
    <property type="nucleotide sequence ID" value="NZ_BAAANC010000002.1"/>
</dbReference>
<feature type="region of interest" description="Disordered" evidence="8">
    <location>
        <begin position="45"/>
        <end position="121"/>
    </location>
</feature>
<dbReference type="PANTHER" id="PTHR42982">
    <property type="entry name" value="SEC-INDEPENDENT PROTEIN TRANSLOCASE PROTEIN TATA"/>
    <property type="match status" value="1"/>
</dbReference>
<evidence type="ECO:0000256" key="7">
    <source>
        <dbReference type="ARBA" id="ARBA00023136"/>
    </source>
</evidence>
<comment type="caution">
    <text evidence="10">The sequence shown here is derived from an EMBL/GenBank/DDBJ whole genome shotgun (WGS) entry which is preliminary data.</text>
</comment>
<evidence type="ECO:0000313" key="11">
    <source>
        <dbReference type="Proteomes" id="UP001500363"/>
    </source>
</evidence>
<keyword evidence="5 9" id="KW-1133">Transmembrane helix</keyword>
<evidence type="ECO:0000256" key="9">
    <source>
        <dbReference type="SAM" id="Phobius"/>
    </source>
</evidence>
<evidence type="ECO:0000256" key="8">
    <source>
        <dbReference type="SAM" id="MobiDB-lite"/>
    </source>
</evidence>
<dbReference type="InterPro" id="IPR003369">
    <property type="entry name" value="TatA/B/E"/>
</dbReference>
<comment type="subcellular location">
    <subcellularLocation>
        <location evidence="1">Membrane</location>
        <topology evidence="1">Single-pass membrane protein</topology>
    </subcellularLocation>
</comment>
<feature type="compositionally biased region" description="Polar residues" evidence="8">
    <location>
        <begin position="72"/>
        <end position="95"/>
    </location>
</feature>
<dbReference type="Proteomes" id="UP001500363">
    <property type="component" value="Unassembled WGS sequence"/>
</dbReference>
<proteinExistence type="predicted"/>
<keyword evidence="3 9" id="KW-0812">Transmembrane</keyword>
<keyword evidence="7 9" id="KW-0472">Membrane</keyword>
<dbReference type="PANTHER" id="PTHR42982:SF1">
    <property type="entry name" value="SEC-INDEPENDENT PROTEIN TRANSLOCASE PROTEIN TATA"/>
    <property type="match status" value="1"/>
</dbReference>
<gene>
    <name evidence="10" type="ORF">GCM10009741_32090</name>
</gene>
<dbReference type="EMBL" id="BAAANC010000002">
    <property type="protein sequence ID" value="GAA1527887.1"/>
    <property type="molecule type" value="Genomic_DNA"/>
</dbReference>
<dbReference type="Gene3D" id="1.20.5.3310">
    <property type="match status" value="1"/>
</dbReference>
<evidence type="ECO:0000256" key="3">
    <source>
        <dbReference type="ARBA" id="ARBA00022692"/>
    </source>
</evidence>
<evidence type="ECO:0000313" key="10">
    <source>
        <dbReference type="EMBL" id="GAA1527887.1"/>
    </source>
</evidence>
<keyword evidence="4" id="KW-0653">Protein transport</keyword>
<name>A0ABP4LQD7_9ACTN</name>
<reference evidence="11" key="1">
    <citation type="journal article" date="2019" name="Int. J. Syst. Evol. Microbiol.">
        <title>The Global Catalogue of Microorganisms (GCM) 10K type strain sequencing project: providing services to taxonomists for standard genome sequencing and annotation.</title>
        <authorList>
            <consortium name="The Broad Institute Genomics Platform"/>
            <consortium name="The Broad Institute Genome Sequencing Center for Infectious Disease"/>
            <person name="Wu L."/>
            <person name="Ma J."/>
        </authorList>
    </citation>
    <scope>NUCLEOTIDE SEQUENCE [LARGE SCALE GENOMIC DNA]</scope>
    <source>
        <strain evidence="11">JCM 14303</strain>
    </source>
</reference>
<keyword evidence="2" id="KW-0813">Transport</keyword>
<organism evidence="10 11">
    <name type="scientific">Kribbella lupini</name>
    <dbReference type="NCBI Taxonomy" id="291602"/>
    <lineage>
        <taxon>Bacteria</taxon>
        <taxon>Bacillati</taxon>
        <taxon>Actinomycetota</taxon>
        <taxon>Actinomycetes</taxon>
        <taxon>Propionibacteriales</taxon>
        <taxon>Kribbellaceae</taxon>
        <taxon>Kribbella</taxon>
    </lineage>
</organism>
<accession>A0ABP4LQD7</accession>
<evidence type="ECO:0000256" key="2">
    <source>
        <dbReference type="ARBA" id="ARBA00022448"/>
    </source>
</evidence>
<sequence length="121" mass="12648">METLLALPEGGEWIVLLVVVVLLFGANRLPELTRNTARALLELKKITREADQPPVPPEPSAAERAEASTAEHTQASTTKPAQASTTEHAQASTTEPAVERPAPAGPSSDAASPQQPSPPAN</sequence>
<evidence type="ECO:0000256" key="6">
    <source>
        <dbReference type="ARBA" id="ARBA00023010"/>
    </source>
</evidence>
<evidence type="ECO:0008006" key="12">
    <source>
        <dbReference type="Google" id="ProtNLM"/>
    </source>
</evidence>
<feature type="transmembrane region" description="Helical" evidence="9">
    <location>
        <begin position="12"/>
        <end position="29"/>
    </location>
</feature>
<keyword evidence="11" id="KW-1185">Reference proteome</keyword>
<keyword evidence="6" id="KW-0811">Translocation</keyword>
<evidence type="ECO:0000256" key="5">
    <source>
        <dbReference type="ARBA" id="ARBA00022989"/>
    </source>
</evidence>